<dbReference type="GO" id="GO:0005886">
    <property type="term" value="C:plasma membrane"/>
    <property type="evidence" value="ECO:0007669"/>
    <property type="project" value="UniProtKB-SubCell"/>
</dbReference>
<keyword evidence="11 21" id="KW-0472">Membrane</keyword>
<dbReference type="GO" id="GO:0008360">
    <property type="term" value="P:regulation of cell shape"/>
    <property type="evidence" value="ECO:0007669"/>
    <property type="project" value="UniProtKB-KW"/>
</dbReference>
<keyword evidence="5" id="KW-0328">Glycosyltransferase</keyword>
<dbReference type="NCBIfam" id="TIGR02614">
    <property type="entry name" value="ftsW"/>
    <property type="match status" value="1"/>
</dbReference>
<sequence length="366" mass="39318">MPSPAKHADLVLLITIFALTMFGLMMVGSASSVLGDLRGDPFFFFKHQLIYGIGFGCVAFLAGLFIPYGKLRAFAVPAILCVIVLLILVFVPGLRLASGGATRWIGVGSFTIQPSEFAKLGIIIYLAALLERKGKDIRDFKKSVVPFLIITSIIAVLIILQPDIGTLFAVAAISLTMVFAAGFRIRHLSFIGLLGLAGFSILISTATYRLNRLFVYLHPELDPQGIGYQINQALLAVGTGGLWGLGFGRSRQKYTYLPEPMGDTVFAVTAEELGFFRVLLVLGAFALIAYRGYSIAGKAPDMFGRLLATGITSWITVQAFVNIASVLAITPLTGIPLPFISYGGTAMVSLLFASGVLLNISRYTSD</sequence>
<keyword evidence="12" id="KW-0131">Cell cycle</keyword>
<evidence type="ECO:0000256" key="10">
    <source>
        <dbReference type="ARBA" id="ARBA00022989"/>
    </source>
</evidence>
<proteinExistence type="inferred from homology"/>
<dbReference type="EC" id="2.4.99.28" evidence="19"/>
<feature type="transmembrane region" description="Helical" evidence="21">
    <location>
        <begin position="305"/>
        <end position="327"/>
    </location>
</feature>
<feature type="transmembrane region" description="Helical" evidence="21">
    <location>
        <begin position="190"/>
        <end position="210"/>
    </location>
</feature>
<feature type="transmembrane region" description="Helical" evidence="21">
    <location>
        <begin position="166"/>
        <end position="183"/>
    </location>
</feature>
<dbReference type="GO" id="GO:0032153">
    <property type="term" value="C:cell division site"/>
    <property type="evidence" value="ECO:0007669"/>
    <property type="project" value="TreeGrafter"/>
</dbReference>
<comment type="similarity">
    <text evidence="16">Belongs to the SEDS family. FtsW subfamily.</text>
</comment>
<dbReference type="AlphaFoldDB" id="A0A1G1X2D0"/>
<evidence type="ECO:0000256" key="11">
    <source>
        <dbReference type="ARBA" id="ARBA00023136"/>
    </source>
</evidence>
<name>A0A1G1X2D0_9BACT</name>
<evidence type="ECO:0000256" key="13">
    <source>
        <dbReference type="ARBA" id="ARBA00023316"/>
    </source>
</evidence>
<dbReference type="InterPro" id="IPR001182">
    <property type="entry name" value="FtsW/RodA"/>
</dbReference>
<evidence type="ECO:0000256" key="4">
    <source>
        <dbReference type="ARBA" id="ARBA00022618"/>
    </source>
</evidence>
<evidence type="ECO:0000256" key="2">
    <source>
        <dbReference type="ARBA" id="ARBA00004752"/>
    </source>
</evidence>
<evidence type="ECO:0000313" key="22">
    <source>
        <dbReference type="EMBL" id="OGY34159.1"/>
    </source>
</evidence>
<evidence type="ECO:0000256" key="12">
    <source>
        <dbReference type="ARBA" id="ARBA00023306"/>
    </source>
</evidence>
<dbReference type="GO" id="GO:0051301">
    <property type="term" value="P:cell division"/>
    <property type="evidence" value="ECO:0007669"/>
    <property type="project" value="UniProtKB-KW"/>
</dbReference>
<dbReference type="InterPro" id="IPR013437">
    <property type="entry name" value="FtsW"/>
</dbReference>
<evidence type="ECO:0000256" key="20">
    <source>
        <dbReference type="ARBA" id="ARBA00049902"/>
    </source>
</evidence>
<reference evidence="22 23" key="1">
    <citation type="journal article" date="2016" name="Nat. Commun.">
        <title>Thousands of microbial genomes shed light on interconnected biogeochemical processes in an aquifer system.</title>
        <authorList>
            <person name="Anantharaman K."/>
            <person name="Brown C.T."/>
            <person name="Hug L.A."/>
            <person name="Sharon I."/>
            <person name="Castelle C.J."/>
            <person name="Probst A.J."/>
            <person name="Thomas B.C."/>
            <person name="Singh A."/>
            <person name="Wilkins M.J."/>
            <person name="Karaoz U."/>
            <person name="Brodie E.L."/>
            <person name="Williams K.H."/>
            <person name="Hubbard S.S."/>
            <person name="Banfield J.F."/>
        </authorList>
    </citation>
    <scope>NUCLEOTIDE SEQUENCE [LARGE SCALE GENOMIC DNA]</scope>
</reference>
<keyword evidence="7 21" id="KW-0812">Transmembrane</keyword>
<keyword evidence="10 21" id="KW-1133">Transmembrane helix</keyword>
<comment type="pathway">
    <text evidence="2">Cell wall biogenesis; peptidoglycan biosynthesis.</text>
</comment>
<organism evidence="22 23">
    <name type="scientific">Candidatus Andersenbacteria bacterium RIFCSPHIGHO2_12_FULL_45_11</name>
    <dbReference type="NCBI Taxonomy" id="1797281"/>
    <lineage>
        <taxon>Bacteria</taxon>
        <taxon>Candidatus Anderseniibacteriota</taxon>
    </lineage>
</organism>
<dbReference type="GO" id="GO:0015648">
    <property type="term" value="F:lipid-linked peptidoglycan transporter activity"/>
    <property type="evidence" value="ECO:0007669"/>
    <property type="project" value="TreeGrafter"/>
</dbReference>
<dbReference type="GO" id="GO:0008955">
    <property type="term" value="F:peptidoglycan glycosyltransferase activity"/>
    <property type="evidence" value="ECO:0007669"/>
    <property type="project" value="UniProtKB-EC"/>
</dbReference>
<comment type="catalytic activity">
    <reaction evidence="20">
        <text>[GlcNAc-(1-&gt;4)-Mur2Ac(oyl-L-Ala-gamma-D-Glu-L-Lys-D-Ala-D-Ala)](n)-di-trans,octa-cis-undecaprenyl diphosphate + beta-D-GlcNAc-(1-&gt;4)-Mur2Ac(oyl-L-Ala-gamma-D-Glu-L-Lys-D-Ala-D-Ala)-di-trans,octa-cis-undecaprenyl diphosphate = [GlcNAc-(1-&gt;4)-Mur2Ac(oyl-L-Ala-gamma-D-Glu-L-Lys-D-Ala-D-Ala)](n+1)-di-trans,octa-cis-undecaprenyl diphosphate + di-trans,octa-cis-undecaprenyl diphosphate + H(+)</text>
        <dbReference type="Rhea" id="RHEA:23708"/>
        <dbReference type="Rhea" id="RHEA-COMP:9602"/>
        <dbReference type="Rhea" id="RHEA-COMP:9603"/>
        <dbReference type="ChEBI" id="CHEBI:15378"/>
        <dbReference type="ChEBI" id="CHEBI:58405"/>
        <dbReference type="ChEBI" id="CHEBI:60033"/>
        <dbReference type="ChEBI" id="CHEBI:78435"/>
        <dbReference type="EC" id="2.4.99.28"/>
    </reaction>
</comment>
<feature type="transmembrane region" description="Helical" evidence="21">
    <location>
        <begin position="111"/>
        <end position="131"/>
    </location>
</feature>
<dbReference type="Pfam" id="PF01098">
    <property type="entry name" value="FTSW_RODA_SPOVE"/>
    <property type="match status" value="1"/>
</dbReference>
<evidence type="ECO:0000256" key="9">
    <source>
        <dbReference type="ARBA" id="ARBA00022984"/>
    </source>
</evidence>
<evidence type="ECO:0000256" key="14">
    <source>
        <dbReference type="ARBA" id="ARBA00032370"/>
    </source>
</evidence>
<comment type="caution">
    <text evidence="22">The sequence shown here is derived from an EMBL/GenBank/DDBJ whole genome shotgun (WGS) entry which is preliminary data.</text>
</comment>
<evidence type="ECO:0000256" key="17">
    <source>
        <dbReference type="ARBA" id="ARBA00041185"/>
    </source>
</evidence>
<evidence type="ECO:0000256" key="7">
    <source>
        <dbReference type="ARBA" id="ARBA00022692"/>
    </source>
</evidence>
<keyword evidence="3" id="KW-1003">Cell membrane</keyword>
<evidence type="ECO:0000256" key="19">
    <source>
        <dbReference type="ARBA" id="ARBA00044770"/>
    </source>
</evidence>
<dbReference type="Proteomes" id="UP000177528">
    <property type="component" value="Unassembled WGS sequence"/>
</dbReference>
<comment type="subcellular location">
    <subcellularLocation>
        <location evidence="1">Cell membrane</location>
        <topology evidence="1">Multi-pass membrane protein</topology>
    </subcellularLocation>
</comment>
<dbReference type="PANTHER" id="PTHR30474">
    <property type="entry name" value="CELL CYCLE PROTEIN"/>
    <property type="match status" value="1"/>
</dbReference>
<evidence type="ECO:0000256" key="3">
    <source>
        <dbReference type="ARBA" id="ARBA00022475"/>
    </source>
</evidence>
<keyword evidence="9" id="KW-0573">Peptidoglycan synthesis</keyword>
<evidence type="ECO:0000256" key="16">
    <source>
        <dbReference type="ARBA" id="ARBA00038053"/>
    </source>
</evidence>
<evidence type="ECO:0000256" key="1">
    <source>
        <dbReference type="ARBA" id="ARBA00004651"/>
    </source>
</evidence>
<dbReference type="PANTHER" id="PTHR30474:SF2">
    <property type="entry name" value="PEPTIDOGLYCAN GLYCOSYLTRANSFERASE FTSW-RELATED"/>
    <property type="match status" value="1"/>
</dbReference>
<feature type="transmembrane region" description="Helical" evidence="21">
    <location>
        <begin position="143"/>
        <end position="160"/>
    </location>
</feature>
<accession>A0A1G1X2D0</accession>
<feature type="transmembrane region" description="Helical" evidence="21">
    <location>
        <begin position="339"/>
        <end position="360"/>
    </location>
</feature>
<evidence type="ECO:0000313" key="23">
    <source>
        <dbReference type="Proteomes" id="UP000177528"/>
    </source>
</evidence>
<keyword evidence="13" id="KW-0961">Cell wall biogenesis/degradation</keyword>
<feature type="transmembrane region" description="Helical" evidence="21">
    <location>
        <begin position="73"/>
        <end position="91"/>
    </location>
</feature>
<evidence type="ECO:0000256" key="18">
    <source>
        <dbReference type="ARBA" id="ARBA00041418"/>
    </source>
</evidence>
<gene>
    <name evidence="22" type="ORF">A3D99_00365</name>
</gene>
<evidence type="ECO:0000256" key="8">
    <source>
        <dbReference type="ARBA" id="ARBA00022960"/>
    </source>
</evidence>
<evidence type="ECO:0000256" key="5">
    <source>
        <dbReference type="ARBA" id="ARBA00022676"/>
    </source>
</evidence>
<evidence type="ECO:0000256" key="6">
    <source>
        <dbReference type="ARBA" id="ARBA00022679"/>
    </source>
</evidence>
<evidence type="ECO:0000256" key="21">
    <source>
        <dbReference type="SAM" id="Phobius"/>
    </source>
</evidence>
<feature type="transmembrane region" description="Helical" evidence="21">
    <location>
        <begin position="48"/>
        <end position="66"/>
    </location>
</feature>
<dbReference type="GO" id="GO:0009252">
    <property type="term" value="P:peptidoglycan biosynthetic process"/>
    <property type="evidence" value="ECO:0007669"/>
    <property type="project" value="UniProtKB-KW"/>
</dbReference>
<feature type="transmembrane region" description="Helical" evidence="21">
    <location>
        <begin position="274"/>
        <end position="293"/>
    </location>
</feature>
<dbReference type="GO" id="GO:0071555">
    <property type="term" value="P:cell wall organization"/>
    <property type="evidence" value="ECO:0007669"/>
    <property type="project" value="UniProtKB-KW"/>
</dbReference>
<keyword evidence="4 22" id="KW-0132">Cell division</keyword>
<dbReference type="EMBL" id="MHHR01000020">
    <property type="protein sequence ID" value="OGY34159.1"/>
    <property type="molecule type" value="Genomic_DNA"/>
</dbReference>
<keyword evidence="8" id="KW-0133">Cell shape</keyword>
<protein>
    <recommendedName>
        <fullName evidence="17">Probable peptidoglycan glycosyltransferase FtsW</fullName>
        <ecNumber evidence="19">2.4.99.28</ecNumber>
    </recommendedName>
    <alternativeName>
        <fullName evidence="18">Cell division protein FtsW</fullName>
    </alternativeName>
    <alternativeName>
        <fullName evidence="15">Cell wall polymerase</fullName>
    </alternativeName>
    <alternativeName>
        <fullName evidence="14">Peptidoglycan polymerase</fullName>
    </alternativeName>
</protein>
<evidence type="ECO:0000256" key="15">
    <source>
        <dbReference type="ARBA" id="ARBA00033270"/>
    </source>
</evidence>
<keyword evidence="6" id="KW-0808">Transferase</keyword>